<name>A0A0N4XW08_NIPBR</name>
<evidence type="ECO:0000313" key="2">
    <source>
        <dbReference type="EMBL" id="VDL70618.1"/>
    </source>
</evidence>
<reference evidence="2 3" key="2">
    <citation type="submission" date="2018-11" db="EMBL/GenBank/DDBJ databases">
        <authorList>
            <consortium name="Pathogen Informatics"/>
        </authorList>
    </citation>
    <scope>NUCLEOTIDE SEQUENCE [LARGE SCALE GENOMIC DNA]</scope>
</reference>
<dbReference type="EMBL" id="UYSL01019851">
    <property type="protein sequence ID" value="VDL70618.1"/>
    <property type="molecule type" value="Genomic_DNA"/>
</dbReference>
<keyword evidence="3" id="KW-1185">Reference proteome</keyword>
<feature type="chain" id="PRO_5043124866" evidence="1">
    <location>
        <begin position="20"/>
        <end position="155"/>
    </location>
</feature>
<organism evidence="4">
    <name type="scientific">Nippostrongylus brasiliensis</name>
    <name type="common">Rat hookworm</name>
    <dbReference type="NCBI Taxonomy" id="27835"/>
    <lineage>
        <taxon>Eukaryota</taxon>
        <taxon>Metazoa</taxon>
        <taxon>Ecdysozoa</taxon>
        <taxon>Nematoda</taxon>
        <taxon>Chromadorea</taxon>
        <taxon>Rhabditida</taxon>
        <taxon>Rhabditina</taxon>
        <taxon>Rhabditomorpha</taxon>
        <taxon>Strongyloidea</taxon>
        <taxon>Heligmosomidae</taxon>
        <taxon>Nippostrongylus</taxon>
    </lineage>
</organism>
<accession>A0A0N4XW08</accession>
<evidence type="ECO:0000256" key="1">
    <source>
        <dbReference type="SAM" id="SignalP"/>
    </source>
</evidence>
<sequence length="155" mass="17851">MQPAVFLIFLATAVYGMMSDEEYYKDRNHALVMRYMIDDLRTLGSVVDPNADPFLDVENELRKYETEIDLAGMKKIGSMFKNTLFKYKNELCLGPVRTELELCKKALGAQRVFLIRFDFIISGSDHELLEKELCSSTARNTLQNTTKTLELEDTF</sequence>
<reference evidence="4" key="1">
    <citation type="submission" date="2017-02" db="UniProtKB">
        <authorList>
            <consortium name="WormBaseParasite"/>
        </authorList>
    </citation>
    <scope>IDENTIFICATION</scope>
</reference>
<evidence type="ECO:0000313" key="4">
    <source>
        <dbReference type="WBParaSite" id="NBR_0000702801-mRNA-1"/>
    </source>
</evidence>
<proteinExistence type="predicted"/>
<gene>
    <name evidence="2" type="ORF">NBR_LOCUS7029</name>
</gene>
<dbReference type="WBParaSite" id="NBR_0000702801-mRNA-1">
    <property type="protein sequence ID" value="NBR_0000702801-mRNA-1"/>
    <property type="gene ID" value="NBR_0000702801"/>
</dbReference>
<feature type="signal peptide" evidence="1">
    <location>
        <begin position="1"/>
        <end position="19"/>
    </location>
</feature>
<protein>
    <submittedName>
        <fullName evidence="4">Secreted protein</fullName>
    </submittedName>
</protein>
<dbReference type="Proteomes" id="UP000271162">
    <property type="component" value="Unassembled WGS sequence"/>
</dbReference>
<dbReference type="AlphaFoldDB" id="A0A0N4XW08"/>
<keyword evidence="1" id="KW-0732">Signal</keyword>
<evidence type="ECO:0000313" key="3">
    <source>
        <dbReference type="Proteomes" id="UP000271162"/>
    </source>
</evidence>